<organism evidence="2 3">
    <name type="scientific">Phanerochaete sordida</name>
    <dbReference type="NCBI Taxonomy" id="48140"/>
    <lineage>
        <taxon>Eukaryota</taxon>
        <taxon>Fungi</taxon>
        <taxon>Dikarya</taxon>
        <taxon>Basidiomycota</taxon>
        <taxon>Agaricomycotina</taxon>
        <taxon>Agaricomycetes</taxon>
        <taxon>Polyporales</taxon>
        <taxon>Phanerochaetaceae</taxon>
        <taxon>Phanerochaete</taxon>
    </lineage>
</organism>
<dbReference type="PANTHER" id="PTHR13593">
    <property type="match status" value="1"/>
</dbReference>
<dbReference type="InterPro" id="IPR051057">
    <property type="entry name" value="PI-PLC_domain"/>
</dbReference>
<dbReference type="PANTHER" id="PTHR13593:SF148">
    <property type="entry name" value="PHOSPHATIDYLINOSITOL-SPECIFIC PHOSPHOLIPASE C X DOMAIN-CONTAINING PROTEIN"/>
    <property type="match status" value="1"/>
</dbReference>
<dbReference type="AlphaFoldDB" id="A0A9P3LA96"/>
<name>A0A9P3LA96_9APHY</name>
<gene>
    <name evidence="2" type="ORF">PsYK624_040230</name>
</gene>
<dbReference type="InterPro" id="IPR000909">
    <property type="entry name" value="PLipase_C_PInositol-sp_X_dom"/>
</dbReference>
<dbReference type="Gene3D" id="3.20.20.190">
    <property type="entry name" value="Phosphatidylinositol (PI) phosphodiesterase"/>
    <property type="match status" value="1"/>
</dbReference>
<dbReference type="Pfam" id="PF00388">
    <property type="entry name" value="PI-PLC-X"/>
    <property type="match status" value="1"/>
</dbReference>
<dbReference type="GO" id="GO:0008081">
    <property type="term" value="F:phosphoric diester hydrolase activity"/>
    <property type="evidence" value="ECO:0007669"/>
    <property type="project" value="InterPro"/>
</dbReference>
<dbReference type="PROSITE" id="PS50007">
    <property type="entry name" value="PIPLC_X_DOMAIN"/>
    <property type="match status" value="1"/>
</dbReference>
<protein>
    <submittedName>
        <fullName evidence="2">PLC-like phosphodiesterase</fullName>
    </submittedName>
</protein>
<reference evidence="2 3" key="1">
    <citation type="submission" date="2021-08" db="EMBL/GenBank/DDBJ databases">
        <title>Draft Genome Sequence of Phanerochaete sordida strain YK-624.</title>
        <authorList>
            <person name="Mori T."/>
            <person name="Dohra H."/>
            <person name="Suzuki T."/>
            <person name="Kawagishi H."/>
            <person name="Hirai H."/>
        </authorList>
    </citation>
    <scope>NUCLEOTIDE SEQUENCE [LARGE SCALE GENOMIC DNA]</scope>
    <source>
        <strain evidence="2 3">YK-624</strain>
    </source>
</reference>
<dbReference type="SUPFAM" id="SSF51695">
    <property type="entry name" value="PLC-like phosphodiesterases"/>
    <property type="match status" value="1"/>
</dbReference>
<accession>A0A9P3LA96</accession>
<dbReference type="GO" id="GO:0006629">
    <property type="term" value="P:lipid metabolic process"/>
    <property type="evidence" value="ECO:0007669"/>
    <property type="project" value="InterPro"/>
</dbReference>
<proteinExistence type="predicted"/>
<dbReference type="InterPro" id="IPR017946">
    <property type="entry name" value="PLC-like_Pdiesterase_TIM-brl"/>
</dbReference>
<dbReference type="OrthoDB" id="1046782at2759"/>
<keyword evidence="3" id="KW-1185">Reference proteome</keyword>
<dbReference type="Proteomes" id="UP000703269">
    <property type="component" value="Unassembled WGS sequence"/>
</dbReference>
<evidence type="ECO:0000259" key="1">
    <source>
        <dbReference type="Pfam" id="PF00388"/>
    </source>
</evidence>
<evidence type="ECO:0000313" key="3">
    <source>
        <dbReference type="Proteomes" id="UP000703269"/>
    </source>
</evidence>
<evidence type="ECO:0000313" key="2">
    <source>
        <dbReference type="EMBL" id="GJE87940.1"/>
    </source>
</evidence>
<comment type="caution">
    <text evidence="2">The sequence shown here is derived from an EMBL/GenBank/DDBJ whole genome shotgun (WGS) entry which is preliminary data.</text>
</comment>
<dbReference type="EMBL" id="BPQB01000008">
    <property type="protein sequence ID" value="GJE87940.1"/>
    <property type="molecule type" value="Genomic_DNA"/>
</dbReference>
<feature type="domain" description="Phosphatidylinositol-specific phospholipase C X" evidence="1">
    <location>
        <begin position="156"/>
        <end position="224"/>
    </location>
</feature>
<sequence length="447" mass="49486">MRRITVVNRSPHVVVCRIEPTYRGTGSEYYSVLPSDTETLKLPSFRVGLVLAPQLQAEKAAMFDEAAPTAVDDFAIRVPLSLGAKWIAVPVPEECPWLVYRVKVTKRHHQLLILPRRDLSSFLSEIPDSVSLSCVTLPGTHDTMAFYGWPISQCQSLDTPLAVQLASGIRVLDIRLAIVDNRLIAYHGPYPQRAAFQEILSFIHAFLTADKTKRETVIVSIKQEDFRTVPGEVFSKLVRDEITNGPGGLDMWFLDNRIPLIGEARGKVIMFSRFGGDGEGWENGVEGIGIHPTTWPDSKKDGFTWDCKNTVVRTHDWYNIPSFLSIPEKTQLATEILLPPPIDPPLPSLAITFFSASGFPLAFPPTIARGFGWPKVGLGVEGVNARVVRWLASMLGAADASGRVKDPRIRGWTLADFYADPEPALVPLLVECNFHGRVPGEEGWPAL</sequence>